<keyword evidence="2" id="KW-1185">Reference proteome</keyword>
<dbReference type="OrthoDB" id="10439412at2759"/>
<organism evidence="1 2">
    <name type="scientific">Suillus luteus UH-Slu-Lm8-n1</name>
    <dbReference type="NCBI Taxonomy" id="930992"/>
    <lineage>
        <taxon>Eukaryota</taxon>
        <taxon>Fungi</taxon>
        <taxon>Dikarya</taxon>
        <taxon>Basidiomycota</taxon>
        <taxon>Agaricomycotina</taxon>
        <taxon>Agaricomycetes</taxon>
        <taxon>Agaricomycetidae</taxon>
        <taxon>Boletales</taxon>
        <taxon>Suillineae</taxon>
        <taxon>Suillaceae</taxon>
        <taxon>Suillus</taxon>
    </lineage>
</organism>
<dbReference type="AlphaFoldDB" id="A0A0D0ACL5"/>
<dbReference type="Proteomes" id="UP000054485">
    <property type="component" value="Unassembled WGS sequence"/>
</dbReference>
<evidence type="ECO:0000313" key="1">
    <source>
        <dbReference type="EMBL" id="KIK39441.1"/>
    </source>
</evidence>
<evidence type="ECO:0000313" key="2">
    <source>
        <dbReference type="Proteomes" id="UP000054485"/>
    </source>
</evidence>
<reference evidence="2" key="2">
    <citation type="submission" date="2015-01" db="EMBL/GenBank/DDBJ databases">
        <title>Evolutionary Origins and Diversification of the Mycorrhizal Mutualists.</title>
        <authorList>
            <consortium name="DOE Joint Genome Institute"/>
            <consortium name="Mycorrhizal Genomics Consortium"/>
            <person name="Kohler A."/>
            <person name="Kuo A."/>
            <person name="Nagy L.G."/>
            <person name="Floudas D."/>
            <person name="Copeland A."/>
            <person name="Barry K.W."/>
            <person name="Cichocki N."/>
            <person name="Veneault-Fourrey C."/>
            <person name="LaButti K."/>
            <person name="Lindquist E.A."/>
            <person name="Lipzen A."/>
            <person name="Lundell T."/>
            <person name="Morin E."/>
            <person name="Murat C."/>
            <person name="Riley R."/>
            <person name="Ohm R."/>
            <person name="Sun H."/>
            <person name="Tunlid A."/>
            <person name="Henrissat B."/>
            <person name="Grigoriev I.V."/>
            <person name="Hibbett D.S."/>
            <person name="Martin F."/>
        </authorList>
    </citation>
    <scope>NUCLEOTIDE SEQUENCE [LARGE SCALE GENOMIC DNA]</scope>
    <source>
        <strain evidence="2">UH-Slu-Lm8-n1</strain>
    </source>
</reference>
<reference evidence="1 2" key="1">
    <citation type="submission" date="2014-04" db="EMBL/GenBank/DDBJ databases">
        <authorList>
            <consortium name="DOE Joint Genome Institute"/>
            <person name="Kuo A."/>
            <person name="Ruytinx J."/>
            <person name="Rineau F."/>
            <person name="Colpaert J."/>
            <person name="Kohler A."/>
            <person name="Nagy L.G."/>
            <person name="Floudas D."/>
            <person name="Copeland A."/>
            <person name="Barry K.W."/>
            <person name="Cichocki N."/>
            <person name="Veneault-Fourrey C."/>
            <person name="LaButti K."/>
            <person name="Lindquist E.A."/>
            <person name="Lipzen A."/>
            <person name="Lundell T."/>
            <person name="Morin E."/>
            <person name="Murat C."/>
            <person name="Sun H."/>
            <person name="Tunlid A."/>
            <person name="Henrissat B."/>
            <person name="Grigoriev I.V."/>
            <person name="Hibbett D.S."/>
            <person name="Martin F."/>
            <person name="Nordberg H.P."/>
            <person name="Cantor M.N."/>
            <person name="Hua S.X."/>
        </authorList>
    </citation>
    <scope>NUCLEOTIDE SEQUENCE [LARGE SCALE GENOMIC DNA]</scope>
    <source>
        <strain evidence="1 2">UH-Slu-Lm8-n1</strain>
    </source>
</reference>
<dbReference type="InParanoid" id="A0A0D0ACL5"/>
<dbReference type="HOGENOM" id="CLU_2307908_0_0_1"/>
<name>A0A0D0ACL5_9AGAM</name>
<protein>
    <submittedName>
        <fullName evidence="1">Uncharacterized protein</fullName>
    </submittedName>
</protein>
<dbReference type="EMBL" id="KN835342">
    <property type="protein sequence ID" value="KIK39441.1"/>
    <property type="molecule type" value="Genomic_DNA"/>
</dbReference>
<accession>A0A0D0ACL5</accession>
<sequence length="100" mass="11023">MISNSAGGALDKRAGFKAMHDMAIFVVICDIAAGIAIVEASQATPRVRLSSCQDRPRSPLHSNQYFVVVFWNQISVHLQYCTSHKSNPTVRNNLCPPPRL</sequence>
<gene>
    <name evidence="1" type="ORF">CY34DRAFT_808277</name>
</gene>
<proteinExistence type="predicted"/>